<comment type="cofactor">
    <cofactor evidence="1">
        <name>FMN</name>
        <dbReference type="ChEBI" id="CHEBI:58210"/>
    </cofactor>
</comment>
<dbReference type="InterPro" id="IPR001128">
    <property type="entry name" value="Cyt_P450"/>
</dbReference>
<keyword evidence="13 17" id="KW-0560">Oxidoreductase</keyword>
<dbReference type="PANTHER" id="PTHR24305:SF108">
    <property type="entry name" value="P450, PUTATIVE (EUROFUNG)-RELATED"/>
    <property type="match status" value="1"/>
</dbReference>
<evidence type="ECO:0000256" key="16">
    <source>
        <dbReference type="PIRSR" id="PIRSR602401-1"/>
    </source>
</evidence>
<dbReference type="OrthoDB" id="1470350at2759"/>
<dbReference type="InterPro" id="IPR036396">
    <property type="entry name" value="Cyt_P450_sf"/>
</dbReference>
<dbReference type="PROSITE" id="PS00086">
    <property type="entry name" value="CYTOCHROME_P450"/>
    <property type="match status" value="1"/>
</dbReference>
<organism evidence="18 19">
    <name type="scientific">Claviceps pusilla</name>
    <dbReference type="NCBI Taxonomy" id="123648"/>
    <lineage>
        <taxon>Eukaryota</taxon>
        <taxon>Fungi</taxon>
        <taxon>Dikarya</taxon>
        <taxon>Ascomycota</taxon>
        <taxon>Pezizomycotina</taxon>
        <taxon>Sordariomycetes</taxon>
        <taxon>Hypocreomycetidae</taxon>
        <taxon>Hypocreales</taxon>
        <taxon>Clavicipitaceae</taxon>
        <taxon>Claviceps</taxon>
    </lineage>
</organism>
<evidence type="ECO:0000256" key="5">
    <source>
        <dbReference type="ARBA" id="ARBA00022448"/>
    </source>
</evidence>
<evidence type="ECO:0000256" key="1">
    <source>
        <dbReference type="ARBA" id="ARBA00001917"/>
    </source>
</evidence>
<evidence type="ECO:0000256" key="14">
    <source>
        <dbReference type="ARBA" id="ARBA00023004"/>
    </source>
</evidence>
<dbReference type="GO" id="GO:0004497">
    <property type="term" value="F:monooxygenase activity"/>
    <property type="evidence" value="ECO:0007669"/>
    <property type="project" value="UniProtKB-KW"/>
</dbReference>
<dbReference type="PRINTS" id="PR00463">
    <property type="entry name" value="EP450I"/>
</dbReference>
<dbReference type="Proteomes" id="UP000748025">
    <property type="component" value="Unassembled WGS sequence"/>
</dbReference>
<keyword evidence="19" id="KW-1185">Reference proteome</keyword>
<dbReference type="InterPro" id="IPR002401">
    <property type="entry name" value="Cyt_P450_E_grp-I"/>
</dbReference>
<evidence type="ECO:0000256" key="2">
    <source>
        <dbReference type="ARBA" id="ARBA00001971"/>
    </source>
</evidence>
<keyword evidence="9 16" id="KW-0479">Metal-binding</keyword>
<dbReference type="FunFam" id="1.10.630.10:FF:000040">
    <property type="entry name" value="Bifunctional cytochrome P450/NADPH--P450 reductase"/>
    <property type="match status" value="1"/>
</dbReference>
<evidence type="ECO:0000256" key="9">
    <source>
        <dbReference type="ARBA" id="ARBA00022723"/>
    </source>
</evidence>
<evidence type="ECO:0000313" key="19">
    <source>
        <dbReference type="Proteomes" id="UP000748025"/>
    </source>
</evidence>
<accession>A0A9P7N6Y9</accession>
<evidence type="ECO:0000256" key="4">
    <source>
        <dbReference type="ARBA" id="ARBA00010018"/>
    </source>
</evidence>
<evidence type="ECO:0000256" key="6">
    <source>
        <dbReference type="ARBA" id="ARBA00022617"/>
    </source>
</evidence>
<dbReference type="PANTHER" id="PTHR24305">
    <property type="entry name" value="CYTOCHROME P450"/>
    <property type="match status" value="1"/>
</dbReference>
<name>A0A9P7N6Y9_9HYPO</name>
<dbReference type="SUPFAM" id="SSF48264">
    <property type="entry name" value="Cytochrome P450"/>
    <property type="match status" value="1"/>
</dbReference>
<comment type="similarity">
    <text evidence="17">Belongs to the cytochrome P450 family.</text>
</comment>
<keyword evidence="14 16" id="KW-0408">Iron</keyword>
<reference evidence="18" key="1">
    <citation type="journal article" date="2020" name="bioRxiv">
        <title>Whole genome comparisons of ergot fungi reveals the divergence and evolution of species within the genus Claviceps are the result of varying mechanisms driving genome evolution and host range expansion.</title>
        <authorList>
            <person name="Wyka S.A."/>
            <person name="Mondo S.J."/>
            <person name="Liu M."/>
            <person name="Dettman J."/>
            <person name="Nalam V."/>
            <person name="Broders K.D."/>
        </authorList>
    </citation>
    <scope>NUCLEOTIDE SEQUENCE</scope>
    <source>
        <strain evidence="18">CCC 602</strain>
    </source>
</reference>
<evidence type="ECO:0000256" key="8">
    <source>
        <dbReference type="ARBA" id="ARBA00022643"/>
    </source>
</evidence>
<comment type="cofactor">
    <cofactor evidence="3">
        <name>FAD</name>
        <dbReference type="ChEBI" id="CHEBI:57692"/>
    </cofactor>
</comment>
<sequence length="489" mass="53951">MAQPIPQPRGIPVLGNVFDITPGNTWTSLKKLAEEYGEIFQVTVLGHTVVFVASVALAEEVCDAGRFRKYVGGPIVEMRAAVHDALFTAYDDEPSWGIAHRILAPHLLFSAETTLREQSFVDMRETANELLARWQGRGAAHVTEPLAELQRLNLEATTLALFGKKLGCLEGPEHPVLRAMEDATAEAILRPTRPALLNLLLYRGKFRAAIHTLRRYAEEIVRERRARPTRRRDLLAVMLEGRDPDTQARLTDEQVVDEIVSMPIGSSTAPCLLATALFLLARHPDVLARAHQEVDAVVGSGSGPGSGTSKRDLTLHDLDNLPYMQAVVREALRLSFAAPGFNREPIPDETSRSGAAPPVLLAGGKYQVPRGTPIIVVMAGVNRDPSVFEDPLAFKPERMMGERFASLPAGAKKWFGTGKRACIGREYAWQWSVLVLAMLVRRVDFELVDGHGEGEGEGEGEDEDGDELVRDGWFNYRPVGMRMKVTVRE</sequence>
<dbReference type="InterPro" id="IPR017972">
    <property type="entry name" value="Cyt_P450_CS"/>
</dbReference>
<evidence type="ECO:0000256" key="3">
    <source>
        <dbReference type="ARBA" id="ARBA00001974"/>
    </source>
</evidence>
<keyword evidence="12" id="KW-0249">Electron transport</keyword>
<gene>
    <name evidence="18" type="ORF">E4U43_003797</name>
</gene>
<keyword evidence="8" id="KW-0288">FMN</keyword>
<dbReference type="EMBL" id="SRPW01002505">
    <property type="protein sequence ID" value="KAG5992403.1"/>
    <property type="molecule type" value="Genomic_DNA"/>
</dbReference>
<dbReference type="AlphaFoldDB" id="A0A9P7N6Y9"/>
<keyword evidence="11" id="KW-0521">NADP</keyword>
<evidence type="ECO:0000313" key="18">
    <source>
        <dbReference type="EMBL" id="KAG5992403.1"/>
    </source>
</evidence>
<dbReference type="Pfam" id="PF00067">
    <property type="entry name" value="p450"/>
    <property type="match status" value="1"/>
</dbReference>
<evidence type="ECO:0008006" key="20">
    <source>
        <dbReference type="Google" id="ProtNLM"/>
    </source>
</evidence>
<keyword evidence="7" id="KW-0285">Flavoprotein</keyword>
<evidence type="ECO:0000256" key="7">
    <source>
        <dbReference type="ARBA" id="ARBA00022630"/>
    </source>
</evidence>
<keyword evidence="10" id="KW-0274">FAD</keyword>
<keyword evidence="5" id="KW-0813">Transport</keyword>
<evidence type="ECO:0000256" key="13">
    <source>
        <dbReference type="ARBA" id="ARBA00023002"/>
    </source>
</evidence>
<dbReference type="GO" id="GO:0005506">
    <property type="term" value="F:iron ion binding"/>
    <property type="evidence" value="ECO:0007669"/>
    <property type="project" value="InterPro"/>
</dbReference>
<keyword evidence="6 16" id="KW-0349">Heme</keyword>
<dbReference type="Gene3D" id="1.10.630.10">
    <property type="entry name" value="Cytochrome P450"/>
    <property type="match status" value="1"/>
</dbReference>
<evidence type="ECO:0000256" key="10">
    <source>
        <dbReference type="ARBA" id="ARBA00022827"/>
    </source>
</evidence>
<keyword evidence="15 17" id="KW-0503">Monooxygenase</keyword>
<evidence type="ECO:0000256" key="15">
    <source>
        <dbReference type="ARBA" id="ARBA00023033"/>
    </source>
</evidence>
<comment type="cofactor">
    <cofactor evidence="2 16">
        <name>heme</name>
        <dbReference type="ChEBI" id="CHEBI:30413"/>
    </cofactor>
</comment>
<evidence type="ECO:0000256" key="17">
    <source>
        <dbReference type="RuleBase" id="RU000461"/>
    </source>
</evidence>
<comment type="caution">
    <text evidence="18">The sequence shown here is derived from an EMBL/GenBank/DDBJ whole genome shotgun (WGS) entry which is preliminary data.</text>
</comment>
<dbReference type="GO" id="GO:0020037">
    <property type="term" value="F:heme binding"/>
    <property type="evidence" value="ECO:0007669"/>
    <property type="project" value="InterPro"/>
</dbReference>
<dbReference type="InterPro" id="IPR050121">
    <property type="entry name" value="Cytochrome_P450_monoxygenase"/>
</dbReference>
<protein>
    <recommendedName>
        <fullName evidence="20">Cytochrome P450</fullName>
    </recommendedName>
</protein>
<comment type="similarity">
    <text evidence="4">In the N-terminal section; belongs to the cytochrome P450 family.</text>
</comment>
<proteinExistence type="inferred from homology"/>
<dbReference type="GO" id="GO:0016705">
    <property type="term" value="F:oxidoreductase activity, acting on paired donors, with incorporation or reduction of molecular oxygen"/>
    <property type="evidence" value="ECO:0007669"/>
    <property type="project" value="InterPro"/>
</dbReference>
<evidence type="ECO:0000256" key="12">
    <source>
        <dbReference type="ARBA" id="ARBA00022982"/>
    </source>
</evidence>
<evidence type="ECO:0000256" key="11">
    <source>
        <dbReference type="ARBA" id="ARBA00022857"/>
    </source>
</evidence>
<feature type="binding site" description="axial binding residue" evidence="16">
    <location>
        <position position="422"/>
    </location>
    <ligand>
        <name>heme</name>
        <dbReference type="ChEBI" id="CHEBI:30413"/>
    </ligand>
    <ligandPart>
        <name>Fe</name>
        <dbReference type="ChEBI" id="CHEBI:18248"/>
    </ligandPart>
</feature>